<evidence type="ECO:0000313" key="5">
    <source>
        <dbReference type="Proteomes" id="UP000694549"/>
    </source>
</evidence>
<feature type="domain" description="Bromo" evidence="3">
    <location>
        <begin position="39"/>
        <end position="111"/>
    </location>
</feature>
<dbReference type="SUPFAM" id="SSF47370">
    <property type="entry name" value="Bromodomain"/>
    <property type="match status" value="1"/>
</dbReference>
<dbReference type="InterPro" id="IPR043509">
    <property type="entry name" value="Bromo_Brdt_II"/>
</dbReference>
<keyword evidence="5" id="KW-1185">Reference proteome</keyword>
<dbReference type="Gene3D" id="1.20.920.10">
    <property type="entry name" value="Bromodomain-like"/>
    <property type="match status" value="1"/>
</dbReference>
<dbReference type="InterPro" id="IPR001487">
    <property type="entry name" value="Bromodomain"/>
</dbReference>
<dbReference type="Pfam" id="PF00439">
    <property type="entry name" value="Bromodomain"/>
    <property type="match status" value="1"/>
</dbReference>
<name>A0A8B9VJ21_9AVES</name>
<sequence>TEVTHALDLSWESSRPVKPPKKDQLKYCSGIIKEMFAKKHAAYAWPFYKPVDVEALGLHDYCDIIKHPMDLSTIKSKLENREYRDAQEFAADVRLMFSNCYKYNPADHEVVAMARKLQVRTASHGHLQFPMIACVFLS</sequence>
<dbReference type="InterPro" id="IPR050935">
    <property type="entry name" value="Bromo_chromatin_reader"/>
</dbReference>
<dbReference type="AlphaFoldDB" id="A0A8B9VJ21"/>
<evidence type="ECO:0000313" key="4">
    <source>
        <dbReference type="Ensembl" id="ENSAZOP00000022078.1"/>
    </source>
</evidence>
<dbReference type="PROSITE" id="PS50014">
    <property type="entry name" value="BROMODOMAIN_2"/>
    <property type="match status" value="1"/>
</dbReference>
<proteinExistence type="predicted"/>
<evidence type="ECO:0000259" key="3">
    <source>
        <dbReference type="PROSITE" id="PS50014"/>
    </source>
</evidence>
<evidence type="ECO:0000256" key="2">
    <source>
        <dbReference type="PROSITE-ProRule" id="PRU00035"/>
    </source>
</evidence>
<dbReference type="FunFam" id="1.20.920.10:FF:000003">
    <property type="entry name" value="Bromodomain-containing protein 2"/>
    <property type="match status" value="1"/>
</dbReference>
<dbReference type="GO" id="GO:0006355">
    <property type="term" value="P:regulation of DNA-templated transcription"/>
    <property type="evidence" value="ECO:0007669"/>
    <property type="project" value="TreeGrafter"/>
</dbReference>
<reference evidence="4" key="1">
    <citation type="submission" date="2025-08" db="UniProtKB">
        <authorList>
            <consortium name="Ensembl"/>
        </authorList>
    </citation>
    <scope>IDENTIFICATION</scope>
</reference>
<evidence type="ECO:0000256" key="1">
    <source>
        <dbReference type="ARBA" id="ARBA00023117"/>
    </source>
</evidence>
<dbReference type="PRINTS" id="PR00503">
    <property type="entry name" value="BROMODOMAIN"/>
</dbReference>
<dbReference type="GO" id="GO:0005634">
    <property type="term" value="C:nucleus"/>
    <property type="evidence" value="ECO:0007669"/>
    <property type="project" value="TreeGrafter"/>
</dbReference>
<dbReference type="GO" id="GO:0000785">
    <property type="term" value="C:chromatin"/>
    <property type="evidence" value="ECO:0007669"/>
    <property type="project" value="TreeGrafter"/>
</dbReference>
<dbReference type="InterPro" id="IPR036427">
    <property type="entry name" value="Bromodomain-like_sf"/>
</dbReference>
<organism evidence="4 5">
    <name type="scientific">Anas zonorhyncha</name>
    <name type="common">Eastern spot-billed duck</name>
    <dbReference type="NCBI Taxonomy" id="75864"/>
    <lineage>
        <taxon>Eukaryota</taxon>
        <taxon>Metazoa</taxon>
        <taxon>Chordata</taxon>
        <taxon>Craniata</taxon>
        <taxon>Vertebrata</taxon>
        <taxon>Euteleostomi</taxon>
        <taxon>Archelosauria</taxon>
        <taxon>Archosauria</taxon>
        <taxon>Dinosauria</taxon>
        <taxon>Saurischia</taxon>
        <taxon>Theropoda</taxon>
        <taxon>Coelurosauria</taxon>
        <taxon>Aves</taxon>
        <taxon>Neognathae</taxon>
        <taxon>Galloanserae</taxon>
        <taxon>Anseriformes</taxon>
        <taxon>Anatidae</taxon>
        <taxon>Anatinae</taxon>
        <taxon>Anas</taxon>
    </lineage>
</organism>
<dbReference type="PANTHER" id="PTHR22880">
    <property type="entry name" value="FALZ-RELATED BROMODOMAIN-CONTAINING PROTEINS"/>
    <property type="match status" value="1"/>
</dbReference>
<dbReference type="CDD" id="cd05498">
    <property type="entry name" value="Bromo_Brdt_II_like"/>
    <property type="match status" value="1"/>
</dbReference>
<keyword evidence="1 2" id="KW-0103">Bromodomain</keyword>
<accession>A0A8B9VJ21</accession>
<reference evidence="4" key="2">
    <citation type="submission" date="2025-09" db="UniProtKB">
        <authorList>
            <consortium name="Ensembl"/>
        </authorList>
    </citation>
    <scope>IDENTIFICATION</scope>
</reference>
<protein>
    <recommendedName>
        <fullName evidence="3">Bromo domain-containing protein</fullName>
    </recommendedName>
</protein>
<dbReference type="SMART" id="SM00297">
    <property type="entry name" value="BROMO"/>
    <property type="match status" value="1"/>
</dbReference>
<dbReference type="Ensembl" id="ENSAZOT00000023735.1">
    <property type="protein sequence ID" value="ENSAZOP00000022078.1"/>
    <property type="gene ID" value="ENSAZOG00000014310.1"/>
</dbReference>
<dbReference type="PANTHER" id="PTHR22880:SF143">
    <property type="entry name" value="BROMODOMAIN-CONTAINING PROTEIN 4"/>
    <property type="match status" value="1"/>
</dbReference>
<dbReference type="GO" id="GO:0006338">
    <property type="term" value="P:chromatin remodeling"/>
    <property type="evidence" value="ECO:0007669"/>
    <property type="project" value="TreeGrafter"/>
</dbReference>
<dbReference type="Proteomes" id="UP000694549">
    <property type="component" value="Unplaced"/>
</dbReference>